<reference evidence="1" key="1">
    <citation type="submission" date="2021-05" db="EMBL/GenBank/DDBJ databases">
        <authorList>
            <person name="Kaiqin L."/>
            <person name="Jian G."/>
        </authorList>
    </citation>
    <scope>NUCLEOTIDE SEQUENCE</scope>
    <source>
        <strain evidence="1">HDS5</strain>
    </source>
</reference>
<gene>
    <name evidence="1" type="ORF">KGD82_13670</name>
</gene>
<organism evidence="1 2">
    <name type="scientific">Nocardiopsis eucommiae</name>
    <dbReference type="NCBI Taxonomy" id="2831970"/>
    <lineage>
        <taxon>Bacteria</taxon>
        <taxon>Bacillati</taxon>
        <taxon>Actinomycetota</taxon>
        <taxon>Actinomycetes</taxon>
        <taxon>Streptosporangiales</taxon>
        <taxon>Nocardiopsidaceae</taxon>
        <taxon>Nocardiopsis</taxon>
    </lineage>
</organism>
<evidence type="ECO:0000313" key="1">
    <source>
        <dbReference type="EMBL" id="QVJ03078.1"/>
    </source>
</evidence>
<proteinExistence type="predicted"/>
<dbReference type="Proteomes" id="UP000682416">
    <property type="component" value="Chromosome"/>
</dbReference>
<keyword evidence="2" id="KW-1185">Reference proteome</keyword>
<dbReference type="AlphaFoldDB" id="A0A975QLZ4"/>
<dbReference type="EMBL" id="CP074402">
    <property type="protein sequence ID" value="QVJ03078.1"/>
    <property type="molecule type" value="Genomic_DNA"/>
</dbReference>
<dbReference type="KEGG" id="nec:KGD82_13670"/>
<sequence length="114" mass="12016">MSDTYESLSKAVDDDGGVHTAPMATLRLINGAARLGPIVCATISKELSKHGLGHIPVKLPESSNEDVRIFRLGTQIADVVAAVQAPSHEGDEVLRTVGGMASDKIARIKAIIDE</sequence>
<evidence type="ECO:0000313" key="2">
    <source>
        <dbReference type="Proteomes" id="UP000682416"/>
    </source>
</evidence>
<name>A0A975QLZ4_9ACTN</name>
<accession>A0A975QLZ4</accession>
<protein>
    <submittedName>
        <fullName evidence="1">Uncharacterized protein</fullName>
    </submittedName>
</protein>